<dbReference type="InterPro" id="IPR020904">
    <property type="entry name" value="Sc_DH/Rdtase_CS"/>
</dbReference>
<dbReference type="Proteomes" id="UP000259610">
    <property type="component" value="Unassembled WGS sequence"/>
</dbReference>
<dbReference type="InterPro" id="IPR050259">
    <property type="entry name" value="SDR"/>
</dbReference>
<dbReference type="PANTHER" id="PTHR42879">
    <property type="entry name" value="3-OXOACYL-(ACYL-CARRIER-PROTEIN) REDUCTASE"/>
    <property type="match status" value="1"/>
</dbReference>
<evidence type="ECO:0000256" key="1">
    <source>
        <dbReference type="ARBA" id="ARBA00006484"/>
    </source>
</evidence>
<comment type="similarity">
    <text evidence="1">Belongs to the short-chain dehydrogenases/reductases (SDR) family.</text>
</comment>
<dbReference type="InterPro" id="IPR057326">
    <property type="entry name" value="KR_dom"/>
</dbReference>
<organism evidence="3 4">
    <name type="scientific">Hyphomonas adhaerens</name>
    <dbReference type="NCBI Taxonomy" id="81029"/>
    <lineage>
        <taxon>Bacteria</taxon>
        <taxon>Pseudomonadati</taxon>
        <taxon>Pseudomonadota</taxon>
        <taxon>Alphaproteobacteria</taxon>
        <taxon>Hyphomonadales</taxon>
        <taxon>Hyphomonadaceae</taxon>
        <taxon>Hyphomonas</taxon>
    </lineage>
</organism>
<dbReference type="EMBL" id="DMAN01000437">
    <property type="protein sequence ID" value="HAE29292.1"/>
    <property type="molecule type" value="Genomic_DNA"/>
</dbReference>
<feature type="domain" description="Ketoreductase" evidence="2">
    <location>
        <begin position="20"/>
        <end position="201"/>
    </location>
</feature>
<name>A0A3B9H3K9_9PROT</name>
<gene>
    <name evidence="3" type="ORF">DCG58_19190</name>
</gene>
<dbReference type="SUPFAM" id="SSF51735">
    <property type="entry name" value="NAD(P)-binding Rossmann-fold domains"/>
    <property type="match status" value="1"/>
</dbReference>
<dbReference type="PRINTS" id="PR00080">
    <property type="entry name" value="SDRFAMILY"/>
</dbReference>
<dbReference type="SMART" id="SM00822">
    <property type="entry name" value="PKS_KR"/>
    <property type="match status" value="1"/>
</dbReference>
<dbReference type="InterPro" id="IPR036291">
    <property type="entry name" value="NAD(P)-bd_dom_sf"/>
</dbReference>
<sequence>MRQSDEAGQLKGNRQLVSSRTFFVTGASRGIGAAIALDLGRRGYDVGLNDIEAQETKATEVADAINAMGQKAKVFLGDVSDKSACNEMARAFLAAFGQVDAIVNNAGILIAGEVDGLAEAHWDRVMDINAKGPFLVIQAFLPAMKVRGYGRIVNIASIGGKHGAPEQAHYSASKAAVMGFSRVLAQEVGSLGITVNCVCPGIILTDMGRVNLEVASVRAAWQDKTALARIGAPEDVAGPVAFFCSDDSHFVTGQSLNVDGGIVLS</sequence>
<reference evidence="3 4" key="1">
    <citation type="journal article" date="2018" name="Nat. Biotechnol.">
        <title>A standardized bacterial taxonomy based on genome phylogeny substantially revises the tree of life.</title>
        <authorList>
            <person name="Parks D.H."/>
            <person name="Chuvochina M."/>
            <person name="Waite D.W."/>
            <person name="Rinke C."/>
            <person name="Skarshewski A."/>
            <person name="Chaumeil P.A."/>
            <person name="Hugenholtz P."/>
        </authorList>
    </citation>
    <scope>NUCLEOTIDE SEQUENCE [LARGE SCALE GENOMIC DNA]</scope>
    <source>
        <strain evidence="3">UBA8733</strain>
    </source>
</reference>
<dbReference type="PANTHER" id="PTHR42879:SF2">
    <property type="entry name" value="3-OXOACYL-[ACYL-CARRIER-PROTEIN] REDUCTASE FABG"/>
    <property type="match status" value="1"/>
</dbReference>
<dbReference type="GO" id="GO:0032787">
    <property type="term" value="P:monocarboxylic acid metabolic process"/>
    <property type="evidence" value="ECO:0007669"/>
    <property type="project" value="UniProtKB-ARBA"/>
</dbReference>
<dbReference type="NCBIfam" id="NF005559">
    <property type="entry name" value="PRK07231.1"/>
    <property type="match status" value="1"/>
</dbReference>
<dbReference type="FunFam" id="3.40.50.720:FF:000084">
    <property type="entry name" value="Short-chain dehydrogenase reductase"/>
    <property type="match status" value="1"/>
</dbReference>
<dbReference type="AlphaFoldDB" id="A0A3B9H3K9"/>
<dbReference type="InterPro" id="IPR002347">
    <property type="entry name" value="SDR_fam"/>
</dbReference>
<dbReference type="Gene3D" id="3.40.50.720">
    <property type="entry name" value="NAD(P)-binding Rossmann-like Domain"/>
    <property type="match status" value="1"/>
</dbReference>
<protein>
    <submittedName>
        <fullName evidence="3">3-oxoacyl-ACP reductase</fullName>
    </submittedName>
</protein>
<proteinExistence type="inferred from homology"/>
<dbReference type="PROSITE" id="PS00061">
    <property type="entry name" value="ADH_SHORT"/>
    <property type="match status" value="1"/>
</dbReference>
<comment type="caution">
    <text evidence="3">The sequence shown here is derived from an EMBL/GenBank/DDBJ whole genome shotgun (WGS) entry which is preliminary data.</text>
</comment>
<accession>A0A3B9H3K9</accession>
<evidence type="ECO:0000313" key="3">
    <source>
        <dbReference type="EMBL" id="HAE29292.1"/>
    </source>
</evidence>
<evidence type="ECO:0000313" key="4">
    <source>
        <dbReference type="Proteomes" id="UP000259610"/>
    </source>
</evidence>
<dbReference type="PRINTS" id="PR00081">
    <property type="entry name" value="GDHRDH"/>
</dbReference>
<dbReference type="NCBIfam" id="NF009466">
    <property type="entry name" value="PRK12826.1-2"/>
    <property type="match status" value="1"/>
</dbReference>
<evidence type="ECO:0000259" key="2">
    <source>
        <dbReference type="SMART" id="SM00822"/>
    </source>
</evidence>
<dbReference type="Pfam" id="PF13561">
    <property type="entry name" value="adh_short_C2"/>
    <property type="match status" value="1"/>
</dbReference>